<dbReference type="EC" id="3.4.16.4" evidence="12"/>
<dbReference type="Proteomes" id="UP000585272">
    <property type="component" value="Unassembled WGS sequence"/>
</dbReference>
<feature type="active site" description="Proton acceptor" evidence="7">
    <location>
        <position position="78"/>
    </location>
</feature>
<evidence type="ECO:0000259" key="11">
    <source>
        <dbReference type="Pfam" id="PF00768"/>
    </source>
</evidence>
<dbReference type="PANTHER" id="PTHR21581:SF6">
    <property type="entry name" value="TRAFFICKING PROTEIN PARTICLE COMPLEX SUBUNIT 12"/>
    <property type="match status" value="1"/>
</dbReference>
<keyword evidence="3 12" id="KW-0378">Hydrolase</keyword>
<dbReference type="GO" id="GO:0009002">
    <property type="term" value="F:serine-type D-Ala-D-Ala carboxypeptidase activity"/>
    <property type="evidence" value="ECO:0007669"/>
    <property type="project" value="UniProtKB-EC"/>
</dbReference>
<feature type="domain" description="Peptidase S11 D-alanyl-D-alanine carboxypeptidase A N-terminal" evidence="11">
    <location>
        <begin position="50"/>
        <end position="264"/>
    </location>
</feature>
<feature type="signal peptide" evidence="10">
    <location>
        <begin position="1"/>
        <end position="19"/>
    </location>
</feature>
<dbReference type="Gene3D" id="3.40.710.10">
    <property type="entry name" value="DD-peptidase/beta-lactamase superfamily"/>
    <property type="match status" value="1"/>
</dbReference>
<evidence type="ECO:0000256" key="2">
    <source>
        <dbReference type="ARBA" id="ARBA00022729"/>
    </source>
</evidence>
<evidence type="ECO:0000313" key="12">
    <source>
        <dbReference type="EMBL" id="MBB4661453.1"/>
    </source>
</evidence>
<dbReference type="EMBL" id="JACHNU010000001">
    <property type="protein sequence ID" value="MBB4661453.1"/>
    <property type="molecule type" value="Genomic_DNA"/>
</dbReference>
<proteinExistence type="inferred from homology"/>
<evidence type="ECO:0000256" key="4">
    <source>
        <dbReference type="ARBA" id="ARBA00022960"/>
    </source>
</evidence>
<comment type="similarity">
    <text evidence="1 9">Belongs to the peptidase S11 family.</text>
</comment>
<keyword evidence="12" id="KW-0121">Carboxypeptidase</keyword>
<dbReference type="GO" id="GO:0009252">
    <property type="term" value="P:peptidoglycan biosynthetic process"/>
    <property type="evidence" value="ECO:0007669"/>
    <property type="project" value="UniProtKB-KW"/>
</dbReference>
<evidence type="ECO:0000256" key="9">
    <source>
        <dbReference type="RuleBase" id="RU004016"/>
    </source>
</evidence>
<dbReference type="GO" id="GO:0008360">
    <property type="term" value="P:regulation of cell shape"/>
    <property type="evidence" value="ECO:0007669"/>
    <property type="project" value="UniProtKB-KW"/>
</dbReference>
<sequence>MRRLRLLAAAVVVVLAAVALDGALTGSAADLDRGGGRSAAPPPGLPPHTAAIVADAETGEVLYADQPHRGVLIASTAKLMTALIALERLPLDAVVTAPGYVGDGSESTMGLGNGERIAVADLLRGLLMASGNDAAVALAHAVAGSQPAFVALMNERARELGMHDTSYGNPIGLDHGTRSSAADLVTVTRALRRHGFFRATVAAPRATLESGAWRRTLHNTNRLLGGSLAVDGVKTGHTEAAGYVLVGSATRGRRAVVSVVLGARSEADRDEATIRLLRYGLKRLR</sequence>
<keyword evidence="13" id="KW-1185">Reference proteome</keyword>
<dbReference type="GO" id="GO:0071555">
    <property type="term" value="P:cell wall organization"/>
    <property type="evidence" value="ECO:0007669"/>
    <property type="project" value="UniProtKB-KW"/>
</dbReference>
<organism evidence="12 13">
    <name type="scientific">Conexibacter arvalis</name>
    <dbReference type="NCBI Taxonomy" id="912552"/>
    <lineage>
        <taxon>Bacteria</taxon>
        <taxon>Bacillati</taxon>
        <taxon>Actinomycetota</taxon>
        <taxon>Thermoleophilia</taxon>
        <taxon>Solirubrobacterales</taxon>
        <taxon>Conexibacteraceae</taxon>
        <taxon>Conexibacter</taxon>
    </lineage>
</organism>
<evidence type="ECO:0000256" key="8">
    <source>
        <dbReference type="PIRSR" id="PIRSR618044-2"/>
    </source>
</evidence>
<evidence type="ECO:0000313" key="13">
    <source>
        <dbReference type="Proteomes" id="UP000585272"/>
    </source>
</evidence>
<dbReference type="GO" id="GO:0006508">
    <property type="term" value="P:proteolysis"/>
    <property type="evidence" value="ECO:0007669"/>
    <property type="project" value="InterPro"/>
</dbReference>
<evidence type="ECO:0000256" key="6">
    <source>
        <dbReference type="ARBA" id="ARBA00023316"/>
    </source>
</evidence>
<feature type="active site" description="Acyl-ester intermediate" evidence="7">
    <location>
        <position position="75"/>
    </location>
</feature>
<comment type="caution">
    <text evidence="12">The sequence shown here is derived from an EMBL/GenBank/DDBJ whole genome shotgun (WGS) entry which is preliminary data.</text>
</comment>
<accession>A0A840IB32</accession>
<protein>
    <submittedName>
        <fullName evidence="12">D-alanyl-D-alanine carboxypeptidase (Penicillin-binding protein 5/6)</fullName>
        <ecNumber evidence="12">3.4.16.4</ecNumber>
    </submittedName>
</protein>
<dbReference type="PRINTS" id="PR00725">
    <property type="entry name" value="DADACBPTASE1"/>
</dbReference>
<dbReference type="AlphaFoldDB" id="A0A840IB32"/>
<keyword evidence="2 10" id="KW-0732">Signal</keyword>
<dbReference type="SUPFAM" id="SSF56601">
    <property type="entry name" value="beta-lactamase/transpeptidase-like"/>
    <property type="match status" value="1"/>
</dbReference>
<dbReference type="InterPro" id="IPR018044">
    <property type="entry name" value="Peptidase_S11"/>
</dbReference>
<dbReference type="InterPro" id="IPR012338">
    <property type="entry name" value="Beta-lactam/transpept-like"/>
</dbReference>
<keyword evidence="6" id="KW-0961">Cell wall biogenesis/degradation</keyword>
<keyword evidence="5" id="KW-0573">Peptidoglycan synthesis</keyword>
<dbReference type="InterPro" id="IPR001967">
    <property type="entry name" value="Peptidase_S11_N"/>
</dbReference>
<feature type="active site" evidence="7">
    <location>
        <position position="130"/>
    </location>
</feature>
<evidence type="ECO:0000256" key="3">
    <source>
        <dbReference type="ARBA" id="ARBA00022801"/>
    </source>
</evidence>
<evidence type="ECO:0000256" key="5">
    <source>
        <dbReference type="ARBA" id="ARBA00022984"/>
    </source>
</evidence>
<feature type="binding site" evidence="8">
    <location>
        <position position="234"/>
    </location>
    <ligand>
        <name>substrate</name>
    </ligand>
</feature>
<keyword evidence="4" id="KW-0133">Cell shape</keyword>
<feature type="chain" id="PRO_5039278762" evidence="10">
    <location>
        <begin position="20"/>
        <end position="285"/>
    </location>
</feature>
<evidence type="ECO:0000256" key="1">
    <source>
        <dbReference type="ARBA" id="ARBA00007164"/>
    </source>
</evidence>
<dbReference type="Pfam" id="PF00768">
    <property type="entry name" value="Peptidase_S11"/>
    <property type="match status" value="1"/>
</dbReference>
<keyword evidence="12" id="KW-0645">Protease</keyword>
<evidence type="ECO:0000256" key="10">
    <source>
        <dbReference type="SAM" id="SignalP"/>
    </source>
</evidence>
<name>A0A840IB32_9ACTN</name>
<evidence type="ECO:0000256" key="7">
    <source>
        <dbReference type="PIRSR" id="PIRSR618044-1"/>
    </source>
</evidence>
<gene>
    <name evidence="12" type="ORF">BDZ31_001026</name>
</gene>
<dbReference type="RefSeq" id="WP_183339633.1">
    <property type="nucleotide sequence ID" value="NZ_JACHNU010000001.1"/>
</dbReference>
<dbReference type="PANTHER" id="PTHR21581">
    <property type="entry name" value="D-ALANYL-D-ALANINE CARBOXYPEPTIDASE"/>
    <property type="match status" value="1"/>
</dbReference>
<reference evidence="12 13" key="1">
    <citation type="submission" date="2020-08" db="EMBL/GenBank/DDBJ databases">
        <title>Genomic Encyclopedia of Archaeal and Bacterial Type Strains, Phase II (KMG-II): from individual species to whole genera.</title>
        <authorList>
            <person name="Goeker M."/>
        </authorList>
    </citation>
    <scope>NUCLEOTIDE SEQUENCE [LARGE SCALE GENOMIC DNA]</scope>
    <source>
        <strain evidence="12 13">DSM 23288</strain>
    </source>
</reference>